<evidence type="ECO:0000313" key="2">
    <source>
        <dbReference type="EMBL" id="GJT15025.1"/>
    </source>
</evidence>
<dbReference type="SUPFAM" id="SSF56672">
    <property type="entry name" value="DNA/RNA polymerases"/>
    <property type="match status" value="1"/>
</dbReference>
<proteinExistence type="predicted"/>
<feature type="domain" description="Tf2-1-like SH3-like" evidence="1">
    <location>
        <begin position="119"/>
        <end position="176"/>
    </location>
</feature>
<dbReference type="Gene3D" id="3.30.70.270">
    <property type="match status" value="1"/>
</dbReference>
<dbReference type="InterPro" id="IPR056924">
    <property type="entry name" value="SH3_Tf2-1"/>
</dbReference>
<organism evidence="2 3">
    <name type="scientific">Tanacetum coccineum</name>
    <dbReference type="NCBI Taxonomy" id="301880"/>
    <lineage>
        <taxon>Eukaryota</taxon>
        <taxon>Viridiplantae</taxon>
        <taxon>Streptophyta</taxon>
        <taxon>Embryophyta</taxon>
        <taxon>Tracheophyta</taxon>
        <taxon>Spermatophyta</taxon>
        <taxon>Magnoliopsida</taxon>
        <taxon>eudicotyledons</taxon>
        <taxon>Gunneridae</taxon>
        <taxon>Pentapetalae</taxon>
        <taxon>asterids</taxon>
        <taxon>campanulids</taxon>
        <taxon>Asterales</taxon>
        <taxon>Asteraceae</taxon>
        <taxon>Asteroideae</taxon>
        <taxon>Anthemideae</taxon>
        <taxon>Anthemidinae</taxon>
        <taxon>Tanacetum</taxon>
    </lineage>
</organism>
<protein>
    <recommendedName>
        <fullName evidence="1">Tf2-1-like SH3-like domain-containing protein</fullName>
    </recommendedName>
</protein>
<dbReference type="InterPro" id="IPR043502">
    <property type="entry name" value="DNA/RNA_pol_sf"/>
</dbReference>
<dbReference type="Pfam" id="PF24626">
    <property type="entry name" value="SH3_Tf2-1"/>
    <property type="match status" value="1"/>
</dbReference>
<evidence type="ECO:0000313" key="3">
    <source>
        <dbReference type="Proteomes" id="UP001151760"/>
    </source>
</evidence>
<dbReference type="InterPro" id="IPR043128">
    <property type="entry name" value="Rev_trsase/Diguanyl_cyclase"/>
</dbReference>
<reference evidence="2" key="2">
    <citation type="submission" date="2022-01" db="EMBL/GenBank/DDBJ databases">
        <authorList>
            <person name="Yamashiro T."/>
            <person name="Shiraishi A."/>
            <person name="Satake H."/>
            <person name="Nakayama K."/>
        </authorList>
    </citation>
    <scope>NUCLEOTIDE SEQUENCE</scope>
</reference>
<reference evidence="2" key="1">
    <citation type="journal article" date="2022" name="Int. J. Mol. Sci.">
        <title>Draft Genome of Tanacetum Coccineum: Genomic Comparison of Closely Related Tanacetum-Family Plants.</title>
        <authorList>
            <person name="Yamashiro T."/>
            <person name="Shiraishi A."/>
            <person name="Nakayama K."/>
            <person name="Satake H."/>
        </authorList>
    </citation>
    <scope>NUCLEOTIDE SEQUENCE</scope>
</reference>
<name>A0ABQ5BJM9_9ASTR</name>
<keyword evidence="3" id="KW-1185">Reference proteome</keyword>
<dbReference type="Proteomes" id="UP001151760">
    <property type="component" value="Unassembled WGS sequence"/>
</dbReference>
<dbReference type="EMBL" id="BQNB010013363">
    <property type="protein sequence ID" value="GJT15025.1"/>
    <property type="molecule type" value="Genomic_DNA"/>
</dbReference>
<evidence type="ECO:0000259" key="1">
    <source>
        <dbReference type="Pfam" id="PF24626"/>
    </source>
</evidence>
<comment type="caution">
    <text evidence="2">The sequence shown here is derived from an EMBL/GenBank/DDBJ whole genome shotgun (WGS) entry which is preliminary data.</text>
</comment>
<accession>A0ABQ5BJM9</accession>
<dbReference type="PANTHER" id="PTHR46148:SF59">
    <property type="entry name" value="NUCLEOTIDYLTRANSFERASE, RIBONUCLEASE H"/>
    <property type="match status" value="1"/>
</dbReference>
<dbReference type="PANTHER" id="PTHR46148">
    <property type="entry name" value="CHROMO DOMAIN-CONTAINING PROTEIN"/>
    <property type="match status" value="1"/>
</dbReference>
<sequence length="209" mass="24574">MKKKMVLFTCDIDHMELNKLTVKNCYPLPRIDDLFDQLRGACPFLKIDFHQDIISYECMRMPFQRPPSFSNDIDILSLRFVIIFIDDIQAYSKSKEEHEVSLKLRYAAEKAISGVLRLKLCMEGNFRLERRVRLAPRYVGPFKILERIGLVAYRLRLSEELNSVHDTFHVSNLKKCLADANLHIPLDEIKVDKTLRFVEEPVEIMDREI</sequence>
<gene>
    <name evidence="2" type="ORF">Tco_0873731</name>
</gene>